<dbReference type="Proteomes" id="UP000299102">
    <property type="component" value="Unassembled WGS sequence"/>
</dbReference>
<evidence type="ECO:0000313" key="1">
    <source>
        <dbReference type="EMBL" id="GBP44226.1"/>
    </source>
</evidence>
<comment type="caution">
    <text evidence="1">The sequence shown here is derived from an EMBL/GenBank/DDBJ whole genome shotgun (WGS) entry which is preliminary data.</text>
</comment>
<evidence type="ECO:0000313" key="2">
    <source>
        <dbReference type="Proteomes" id="UP000299102"/>
    </source>
</evidence>
<proteinExistence type="predicted"/>
<dbReference type="EMBL" id="BGZK01000449">
    <property type="protein sequence ID" value="GBP44226.1"/>
    <property type="molecule type" value="Genomic_DNA"/>
</dbReference>
<reference evidence="1 2" key="1">
    <citation type="journal article" date="2019" name="Commun. Biol.">
        <title>The bagworm genome reveals a unique fibroin gene that provides high tensile strength.</title>
        <authorList>
            <person name="Kono N."/>
            <person name="Nakamura H."/>
            <person name="Ohtoshi R."/>
            <person name="Tomita M."/>
            <person name="Numata K."/>
            <person name="Arakawa K."/>
        </authorList>
    </citation>
    <scope>NUCLEOTIDE SEQUENCE [LARGE SCALE GENOMIC DNA]</scope>
</reference>
<keyword evidence="2" id="KW-1185">Reference proteome</keyword>
<name>A0A4C1VY72_EUMVA</name>
<sequence length="75" mass="8175">MRRMGKKLKGVRVCSRGLVFAEGGGAVGAGACLSWPSPATPCDSPVMFYSWCDLGPAEYRTNCRAAHARLNSWRR</sequence>
<dbReference type="AlphaFoldDB" id="A0A4C1VY72"/>
<gene>
    <name evidence="1" type="ORF">EVAR_22110_1</name>
</gene>
<protein>
    <submittedName>
        <fullName evidence="1">Uncharacterized protein</fullName>
    </submittedName>
</protein>
<organism evidence="1 2">
    <name type="scientific">Eumeta variegata</name>
    <name type="common">Bagworm moth</name>
    <name type="synonym">Eumeta japonica</name>
    <dbReference type="NCBI Taxonomy" id="151549"/>
    <lineage>
        <taxon>Eukaryota</taxon>
        <taxon>Metazoa</taxon>
        <taxon>Ecdysozoa</taxon>
        <taxon>Arthropoda</taxon>
        <taxon>Hexapoda</taxon>
        <taxon>Insecta</taxon>
        <taxon>Pterygota</taxon>
        <taxon>Neoptera</taxon>
        <taxon>Endopterygota</taxon>
        <taxon>Lepidoptera</taxon>
        <taxon>Glossata</taxon>
        <taxon>Ditrysia</taxon>
        <taxon>Tineoidea</taxon>
        <taxon>Psychidae</taxon>
        <taxon>Oiketicinae</taxon>
        <taxon>Eumeta</taxon>
    </lineage>
</organism>
<accession>A0A4C1VY72</accession>